<keyword evidence="1" id="KW-0812">Transmembrane</keyword>
<protein>
    <submittedName>
        <fullName evidence="2">(rape) hypothetical protein</fullName>
    </submittedName>
</protein>
<evidence type="ECO:0000256" key="1">
    <source>
        <dbReference type="SAM" id="Phobius"/>
    </source>
</evidence>
<organism evidence="2">
    <name type="scientific">Brassica napus</name>
    <name type="common">Rape</name>
    <dbReference type="NCBI Taxonomy" id="3708"/>
    <lineage>
        <taxon>Eukaryota</taxon>
        <taxon>Viridiplantae</taxon>
        <taxon>Streptophyta</taxon>
        <taxon>Embryophyta</taxon>
        <taxon>Tracheophyta</taxon>
        <taxon>Spermatophyta</taxon>
        <taxon>Magnoliopsida</taxon>
        <taxon>eudicotyledons</taxon>
        <taxon>Gunneridae</taxon>
        <taxon>Pentapetalae</taxon>
        <taxon>rosids</taxon>
        <taxon>malvids</taxon>
        <taxon>Brassicales</taxon>
        <taxon>Brassicaceae</taxon>
        <taxon>Brassiceae</taxon>
        <taxon>Brassica</taxon>
    </lineage>
</organism>
<dbReference type="Proteomes" id="UP001295469">
    <property type="component" value="Chromosome A01"/>
</dbReference>
<feature type="transmembrane region" description="Helical" evidence="1">
    <location>
        <begin position="26"/>
        <end position="45"/>
    </location>
</feature>
<accession>A0A816XE87</accession>
<name>A0A816XE87_BRANA</name>
<keyword evidence="1" id="KW-1133">Transmembrane helix</keyword>
<sequence>MPLLGIHCTDCCTAFVLFRRRLIQKLWPVVYFLYAFILEIEYVAWNNLFPKTSWLQVKPVCIATTAGGLELSNFMQHLMFYMHYLFSLHIQELGSILRLFFYSCLQELELTTAGPLLAISWCLCFTCFKLQADHVSSFSESSTYHKFLRKNSFVFI</sequence>
<keyword evidence="1" id="KW-0472">Membrane</keyword>
<dbReference type="AlphaFoldDB" id="A0A816XE87"/>
<evidence type="ECO:0000313" key="2">
    <source>
        <dbReference type="EMBL" id="CAF2146122.1"/>
    </source>
</evidence>
<dbReference type="EMBL" id="HG994355">
    <property type="protein sequence ID" value="CAF2146122.1"/>
    <property type="molecule type" value="Genomic_DNA"/>
</dbReference>
<gene>
    <name evidence="2" type="ORF">DARMORV10_A01P00010.1</name>
</gene>
<reference evidence="2" key="1">
    <citation type="submission" date="2021-01" db="EMBL/GenBank/DDBJ databases">
        <authorList>
            <consortium name="Genoscope - CEA"/>
            <person name="William W."/>
        </authorList>
    </citation>
    <scope>NUCLEOTIDE SEQUENCE</scope>
</reference>
<feature type="transmembrane region" description="Helical" evidence="1">
    <location>
        <begin position="81"/>
        <end position="101"/>
    </location>
</feature>
<proteinExistence type="predicted"/>